<dbReference type="GO" id="GO:0004129">
    <property type="term" value="F:cytochrome-c oxidase activity"/>
    <property type="evidence" value="ECO:0007669"/>
    <property type="project" value="InterPro"/>
</dbReference>
<organism evidence="2 3">
    <name type="scientific">Neotamlana sargassicola</name>
    <dbReference type="NCBI Taxonomy" id="2883125"/>
    <lineage>
        <taxon>Bacteria</taxon>
        <taxon>Pseudomonadati</taxon>
        <taxon>Bacteroidota</taxon>
        <taxon>Flavobacteriia</taxon>
        <taxon>Flavobacteriales</taxon>
        <taxon>Flavobacteriaceae</taxon>
        <taxon>Neotamlana</taxon>
    </lineage>
</organism>
<dbReference type="RefSeq" id="WP_226694512.1">
    <property type="nucleotide sequence ID" value="NZ_JAJAPX010000001.1"/>
</dbReference>
<protein>
    <submittedName>
        <fullName evidence="2">Uncharacterized protein</fullName>
    </submittedName>
</protein>
<keyword evidence="1" id="KW-1133">Transmembrane helix</keyword>
<dbReference type="Proteomes" id="UP001139286">
    <property type="component" value="Unassembled WGS sequence"/>
</dbReference>
<dbReference type="GO" id="GO:0020037">
    <property type="term" value="F:heme binding"/>
    <property type="evidence" value="ECO:0007669"/>
    <property type="project" value="InterPro"/>
</dbReference>
<evidence type="ECO:0000313" key="2">
    <source>
        <dbReference type="EMBL" id="MCB4807036.1"/>
    </source>
</evidence>
<dbReference type="EMBL" id="JAJAPX010000001">
    <property type="protein sequence ID" value="MCB4807036.1"/>
    <property type="molecule type" value="Genomic_DNA"/>
</dbReference>
<proteinExistence type="predicted"/>
<sequence>MNRLFKKPHLAFLCAIPVIMLIGILSNGSADFNIHATYFIIDHLYLAITISIVFIIIAATYWLVQKLKLSKSLNKIHIILTFGGICTAWILSKLHKVTNTEHSFNDNITIIALLFVLLTLFAQLIFLVNIIYGIINKKKSKYILKNDFRI</sequence>
<evidence type="ECO:0000313" key="3">
    <source>
        <dbReference type="Proteomes" id="UP001139286"/>
    </source>
</evidence>
<reference evidence="2" key="1">
    <citation type="submission" date="2021-10" db="EMBL/GenBank/DDBJ databases">
        <title>Tamlana sargassums sp. nov., and Tamlana laminarinivorans sp. nov., two new bacteria isolated from the brown alga.</title>
        <authorList>
            <person name="Li J."/>
        </authorList>
    </citation>
    <scope>NUCLEOTIDE SEQUENCE</scope>
    <source>
        <strain evidence="2">62-3</strain>
    </source>
</reference>
<accession>A0A9X1L5T2</accession>
<keyword evidence="3" id="KW-1185">Reference proteome</keyword>
<keyword evidence="1" id="KW-0472">Membrane</keyword>
<gene>
    <name evidence="2" type="ORF">LG651_02150</name>
</gene>
<dbReference type="GO" id="GO:0009060">
    <property type="term" value="P:aerobic respiration"/>
    <property type="evidence" value="ECO:0007669"/>
    <property type="project" value="InterPro"/>
</dbReference>
<dbReference type="Gene3D" id="1.20.210.10">
    <property type="entry name" value="Cytochrome c oxidase-like, subunit I domain"/>
    <property type="match status" value="1"/>
</dbReference>
<feature type="transmembrane region" description="Helical" evidence="1">
    <location>
        <begin position="40"/>
        <end position="64"/>
    </location>
</feature>
<dbReference type="InterPro" id="IPR036927">
    <property type="entry name" value="Cyt_c_oxase-like_su1_sf"/>
</dbReference>
<name>A0A9X1L5T2_9FLAO</name>
<keyword evidence="1" id="KW-0812">Transmembrane</keyword>
<feature type="transmembrane region" description="Helical" evidence="1">
    <location>
        <begin position="76"/>
        <end position="92"/>
    </location>
</feature>
<dbReference type="SUPFAM" id="SSF81442">
    <property type="entry name" value="Cytochrome c oxidase subunit I-like"/>
    <property type="match status" value="1"/>
</dbReference>
<dbReference type="Pfam" id="PF00115">
    <property type="entry name" value="COX1"/>
    <property type="match status" value="1"/>
</dbReference>
<evidence type="ECO:0000256" key="1">
    <source>
        <dbReference type="SAM" id="Phobius"/>
    </source>
</evidence>
<dbReference type="GO" id="GO:0016020">
    <property type="term" value="C:membrane"/>
    <property type="evidence" value="ECO:0007669"/>
    <property type="project" value="InterPro"/>
</dbReference>
<dbReference type="AlphaFoldDB" id="A0A9X1L5T2"/>
<comment type="caution">
    <text evidence="2">The sequence shown here is derived from an EMBL/GenBank/DDBJ whole genome shotgun (WGS) entry which is preliminary data.</text>
</comment>
<dbReference type="InterPro" id="IPR000883">
    <property type="entry name" value="Cyt_C_Oxase_1"/>
</dbReference>
<feature type="transmembrane region" description="Helical" evidence="1">
    <location>
        <begin position="112"/>
        <end position="135"/>
    </location>
</feature>